<keyword evidence="10" id="KW-1185">Reference proteome</keyword>
<evidence type="ECO:0000256" key="5">
    <source>
        <dbReference type="ARBA" id="ARBA00022989"/>
    </source>
</evidence>
<dbReference type="EMBL" id="CP104003">
    <property type="protein sequence ID" value="UWM53281.1"/>
    <property type="molecule type" value="Genomic_DNA"/>
</dbReference>
<dbReference type="GO" id="GO:0005886">
    <property type="term" value="C:plasma membrane"/>
    <property type="evidence" value="ECO:0007669"/>
    <property type="project" value="UniProtKB-SubCell"/>
</dbReference>
<feature type="transmembrane region" description="Helical" evidence="7">
    <location>
        <begin position="12"/>
        <end position="32"/>
    </location>
</feature>
<keyword evidence="2 7" id="KW-0813">Transport</keyword>
<comment type="similarity">
    <text evidence="7">Belongs to the binding-protein-dependent transport system permease family.</text>
</comment>
<dbReference type="Gene3D" id="1.10.3720.10">
    <property type="entry name" value="MetI-like"/>
    <property type="match status" value="1"/>
</dbReference>
<dbReference type="KEGG" id="ssai:N0B31_14160"/>
<dbReference type="PROSITE" id="PS50928">
    <property type="entry name" value="ABC_TM1"/>
    <property type="match status" value="1"/>
</dbReference>
<dbReference type="InterPro" id="IPR000515">
    <property type="entry name" value="MetI-like"/>
</dbReference>
<evidence type="ECO:0000256" key="1">
    <source>
        <dbReference type="ARBA" id="ARBA00004651"/>
    </source>
</evidence>
<feature type="domain" description="ABC transmembrane type-1" evidence="8">
    <location>
        <begin position="98"/>
        <end position="307"/>
    </location>
</feature>
<evidence type="ECO:0000256" key="6">
    <source>
        <dbReference type="ARBA" id="ARBA00023136"/>
    </source>
</evidence>
<sequence length="317" mass="34439">MGYGAYVLKRVLLIVPILFGVSFISFGALELLPGGPVEAAFGTRANPELVEQLRQQYGLNRPFLVRYFDWLGDIVLNQDFGQTIRTERDVSTLLATSLPPTIWLAASGAFVSVVIGIPAGIVSAVNHYEPQDYLATFLAFLGLSIPNFFLGLVLILVFSLYVPIFPSSGFVSPLSDPAEGLKTLVLPAVTVGTAISAVVMRMMRSSLLEVFSEEYIRTARAKGLSRALVTNKHAVKNALIPTVTVVGLNFGYLLGGVVIVEQIFAIPGLGRLTLTAILTREYRVLQGSLLVIALLFALVNLATDLLYAYLDPRIKYD</sequence>
<dbReference type="CDD" id="cd06261">
    <property type="entry name" value="TM_PBP2"/>
    <property type="match status" value="1"/>
</dbReference>
<evidence type="ECO:0000259" key="8">
    <source>
        <dbReference type="PROSITE" id="PS50928"/>
    </source>
</evidence>
<dbReference type="GeneID" id="74943588"/>
<evidence type="ECO:0000256" key="3">
    <source>
        <dbReference type="ARBA" id="ARBA00022475"/>
    </source>
</evidence>
<evidence type="ECO:0000313" key="9">
    <source>
        <dbReference type="EMBL" id="UWM53281.1"/>
    </source>
</evidence>
<protein>
    <submittedName>
        <fullName evidence="9">ABC transporter permease</fullName>
    </submittedName>
</protein>
<keyword evidence="4 7" id="KW-0812">Transmembrane</keyword>
<keyword evidence="3" id="KW-1003">Cell membrane</keyword>
<dbReference type="PANTHER" id="PTHR43163:SF6">
    <property type="entry name" value="DIPEPTIDE TRANSPORT SYSTEM PERMEASE PROTEIN DPPB-RELATED"/>
    <property type="match status" value="1"/>
</dbReference>
<feature type="transmembrane region" description="Helical" evidence="7">
    <location>
        <begin position="184"/>
        <end position="203"/>
    </location>
</feature>
<proteinExistence type="inferred from homology"/>
<dbReference type="GO" id="GO:0055085">
    <property type="term" value="P:transmembrane transport"/>
    <property type="evidence" value="ECO:0007669"/>
    <property type="project" value="InterPro"/>
</dbReference>
<dbReference type="PANTHER" id="PTHR43163">
    <property type="entry name" value="DIPEPTIDE TRANSPORT SYSTEM PERMEASE PROTEIN DPPB-RELATED"/>
    <property type="match status" value="1"/>
</dbReference>
<feature type="transmembrane region" description="Helical" evidence="7">
    <location>
        <begin position="137"/>
        <end position="164"/>
    </location>
</feature>
<reference evidence="9" key="1">
    <citation type="submission" date="2022-09" db="EMBL/GenBank/DDBJ databases">
        <title>Diverse halophilic archaea isolated from saline environments.</title>
        <authorList>
            <person name="Cui H.-L."/>
        </authorList>
    </citation>
    <scope>NUCLEOTIDE SEQUENCE</scope>
    <source>
        <strain evidence="9">ZS-35-S2</strain>
    </source>
</reference>
<dbReference type="RefSeq" id="WP_260592275.1">
    <property type="nucleotide sequence ID" value="NZ_CP104003.1"/>
</dbReference>
<accession>A0A9E7U775</accession>
<feature type="transmembrane region" description="Helical" evidence="7">
    <location>
        <begin position="102"/>
        <end position="125"/>
    </location>
</feature>
<evidence type="ECO:0000256" key="7">
    <source>
        <dbReference type="RuleBase" id="RU363032"/>
    </source>
</evidence>
<dbReference type="Pfam" id="PF19300">
    <property type="entry name" value="BPD_transp_1_N"/>
    <property type="match status" value="1"/>
</dbReference>
<dbReference type="Proteomes" id="UP001057580">
    <property type="component" value="Chromosome"/>
</dbReference>
<dbReference type="InterPro" id="IPR035906">
    <property type="entry name" value="MetI-like_sf"/>
</dbReference>
<keyword evidence="5 7" id="KW-1133">Transmembrane helix</keyword>
<feature type="transmembrane region" description="Helical" evidence="7">
    <location>
        <begin position="284"/>
        <end position="310"/>
    </location>
</feature>
<dbReference type="InterPro" id="IPR045621">
    <property type="entry name" value="BPD_transp_1_N"/>
</dbReference>
<organism evidence="9 10">
    <name type="scientific">Salinirubellus salinus</name>
    <dbReference type="NCBI Taxonomy" id="1364945"/>
    <lineage>
        <taxon>Archaea</taxon>
        <taxon>Methanobacteriati</taxon>
        <taxon>Methanobacteriota</taxon>
        <taxon>Stenosarchaea group</taxon>
        <taxon>Halobacteria</taxon>
        <taxon>Halobacteriales</taxon>
        <taxon>Natronomonadaceae</taxon>
        <taxon>Salinirubellus</taxon>
    </lineage>
</organism>
<keyword evidence="6 7" id="KW-0472">Membrane</keyword>
<evidence type="ECO:0000256" key="2">
    <source>
        <dbReference type="ARBA" id="ARBA00022448"/>
    </source>
</evidence>
<dbReference type="AlphaFoldDB" id="A0A9E7U775"/>
<gene>
    <name evidence="9" type="ORF">N0B31_14160</name>
</gene>
<dbReference type="SUPFAM" id="SSF161098">
    <property type="entry name" value="MetI-like"/>
    <property type="match status" value="1"/>
</dbReference>
<feature type="transmembrane region" description="Helical" evidence="7">
    <location>
        <begin position="238"/>
        <end position="264"/>
    </location>
</feature>
<evidence type="ECO:0000313" key="10">
    <source>
        <dbReference type="Proteomes" id="UP001057580"/>
    </source>
</evidence>
<dbReference type="Pfam" id="PF00528">
    <property type="entry name" value="BPD_transp_1"/>
    <property type="match status" value="1"/>
</dbReference>
<comment type="subcellular location">
    <subcellularLocation>
        <location evidence="1 7">Cell membrane</location>
        <topology evidence="1 7">Multi-pass membrane protein</topology>
    </subcellularLocation>
</comment>
<name>A0A9E7U775_9EURY</name>
<evidence type="ECO:0000256" key="4">
    <source>
        <dbReference type="ARBA" id="ARBA00022692"/>
    </source>
</evidence>